<accession>A0AAN6TVZ5</accession>
<proteinExistence type="predicted"/>
<dbReference type="GeneID" id="87833293"/>
<gene>
    <name evidence="1" type="ORF">N657DRAFT_682882</name>
</gene>
<sequence length="726" mass="81738">MSRQHNLLPLNWRRPGKKEVAVAGTYVAEEVSQLYSSSGGASKLDIENVQFVPEYHPYLHLEHALKEYIAATLRIPLTAVTFEGDGLCDKIGKLEKDYSNTKKGLWHQLWYGMGNARDTAEAWLGVIPDAYGLAVVKTGVAVVFKLAEDSKEKREKVFKTFSALQSTLLELRADHARFRDDPKVQDCAETTYKAVVKAVEDMVLVLEDIGTSSWTAAVAKFKAKLQHHGDKPKEDRPTLDGILDALEKKFASYQRAIGLARDRSLQRTEGLSRLNAMGTALAYQNTNYLVKRTDEEAAYRRKQRQEDQESHAKIIKAVRGTERNVQALRVGTANGLEGIVALQQQQQQQLLELNTKMTRFIILVQHEKATNLEMALKQHSKHTAVVSFPTLCWILAQPLWAYNPHKPFDLEHSIQHPGIDLRAAVTEQAAISQEMQGQAQSLLDHKQFCDWMARSHPCLIMVDADMEEATLDALSAISVLSGTLATSLMQVYQGAAVVVHFFCGLHAVPGDPFYGPIGLVRSLILQLLTKLDARDPDMRTWSLDFIDDRDFLESLEQHSLPHLCEALHRLLYEFPPDTYVYCIVDSVSCFDVSRLLRDLGAVMELFRRIVNDRKLAPIFKVLLTNPGESTREIRNMPLFREDPSRLITLSRHDVLPEEISEGVVNDHLLTAPPLMRGRTPSPFRYSRAPSPALSARQEAVPVVMGVSPDFEGYGDDEEYWLDMSDN</sequence>
<keyword evidence="2" id="KW-1185">Reference proteome</keyword>
<name>A0AAN6TVZ5_9PEZI</name>
<dbReference type="EMBL" id="MU853234">
    <property type="protein sequence ID" value="KAK4121225.1"/>
    <property type="molecule type" value="Genomic_DNA"/>
</dbReference>
<dbReference type="AlphaFoldDB" id="A0AAN6TVZ5"/>
<reference evidence="1" key="2">
    <citation type="submission" date="2023-05" db="EMBL/GenBank/DDBJ databases">
        <authorList>
            <consortium name="Lawrence Berkeley National Laboratory"/>
            <person name="Steindorff A."/>
            <person name="Hensen N."/>
            <person name="Bonometti L."/>
            <person name="Westerberg I."/>
            <person name="Brannstrom I.O."/>
            <person name="Guillou S."/>
            <person name="Cros-Aarteil S."/>
            <person name="Calhoun S."/>
            <person name="Haridas S."/>
            <person name="Kuo A."/>
            <person name="Mondo S."/>
            <person name="Pangilinan J."/>
            <person name="Riley R."/>
            <person name="Labutti K."/>
            <person name="Andreopoulos B."/>
            <person name="Lipzen A."/>
            <person name="Chen C."/>
            <person name="Yanf M."/>
            <person name="Daum C."/>
            <person name="Ng V."/>
            <person name="Clum A."/>
            <person name="Ohm R."/>
            <person name="Martin F."/>
            <person name="Silar P."/>
            <person name="Natvig D."/>
            <person name="Lalanne C."/>
            <person name="Gautier V."/>
            <person name="Ament-Velasquez S.L."/>
            <person name="Kruys A."/>
            <person name="Hutchinson M.I."/>
            <person name="Powell A.J."/>
            <person name="Barry K."/>
            <person name="Miller A.N."/>
            <person name="Grigoriev I.V."/>
            <person name="Debuchy R."/>
            <person name="Gladieux P."/>
            <person name="Thoren M.H."/>
            <person name="Johannesson H."/>
        </authorList>
    </citation>
    <scope>NUCLEOTIDE SEQUENCE</scope>
    <source>
        <strain evidence="1">CBS 731.68</strain>
    </source>
</reference>
<dbReference type="Proteomes" id="UP001302602">
    <property type="component" value="Unassembled WGS sequence"/>
</dbReference>
<dbReference type="RefSeq" id="XP_062644996.1">
    <property type="nucleotide sequence ID" value="XM_062796525.1"/>
</dbReference>
<reference evidence="1" key="1">
    <citation type="journal article" date="2023" name="Mol. Phylogenet. Evol.">
        <title>Genome-scale phylogeny and comparative genomics of the fungal order Sordariales.</title>
        <authorList>
            <person name="Hensen N."/>
            <person name="Bonometti L."/>
            <person name="Westerberg I."/>
            <person name="Brannstrom I.O."/>
            <person name="Guillou S."/>
            <person name="Cros-Aarteil S."/>
            <person name="Calhoun S."/>
            <person name="Haridas S."/>
            <person name="Kuo A."/>
            <person name="Mondo S."/>
            <person name="Pangilinan J."/>
            <person name="Riley R."/>
            <person name="LaButti K."/>
            <person name="Andreopoulos B."/>
            <person name="Lipzen A."/>
            <person name="Chen C."/>
            <person name="Yan M."/>
            <person name="Daum C."/>
            <person name="Ng V."/>
            <person name="Clum A."/>
            <person name="Steindorff A."/>
            <person name="Ohm R.A."/>
            <person name="Martin F."/>
            <person name="Silar P."/>
            <person name="Natvig D.O."/>
            <person name="Lalanne C."/>
            <person name="Gautier V."/>
            <person name="Ament-Velasquez S.L."/>
            <person name="Kruys A."/>
            <person name="Hutchinson M.I."/>
            <person name="Powell A.J."/>
            <person name="Barry K."/>
            <person name="Miller A.N."/>
            <person name="Grigoriev I.V."/>
            <person name="Debuchy R."/>
            <person name="Gladieux P."/>
            <person name="Hiltunen Thoren M."/>
            <person name="Johannesson H."/>
        </authorList>
    </citation>
    <scope>NUCLEOTIDE SEQUENCE</scope>
    <source>
        <strain evidence="1">CBS 731.68</strain>
    </source>
</reference>
<comment type="caution">
    <text evidence="1">The sequence shown here is derived from an EMBL/GenBank/DDBJ whole genome shotgun (WGS) entry which is preliminary data.</text>
</comment>
<dbReference type="PANTHER" id="PTHR40619">
    <property type="entry name" value="FUNGAL STAND N-TERMINAL GOODBYE DOMAIN-CONTAINING PROTEIN"/>
    <property type="match status" value="1"/>
</dbReference>
<evidence type="ECO:0000313" key="2">
    <source>
        <dbReference type="Proteomes" id="UP001302602"/>
    </source>
</evidence>
<dbReference type="PANTHER" id="PTHR40619:SF3">
    <property type="entry name" value="FUNGAL STAND N-TERMINAL GOODBYE DOMAIN-CONTAINING PROTEIN"/>
    <property type="match status" value="1"/>
</dbReference>
<protein>
    <submittedName>
        <fullName evidence="1">Uncharacterized protein</fullName>
    </submittedName>
</protein>
<organism evidence="1 2">
    <name type="scientific">Parathielavia appendiculata</name>
    <dbReference type="NCBI Taxonomy" id="2587402"/>
    <lineage>
        <taxon>Eukaryota</taxon>
        <taxon>Fungi</taxon>
        <taxon>Dikarya</taxon>
        <taxon>Ascomycota</taxon>
        <taxon>Pezizomycotina</taxon>
        <taxon>Sordariomycetes</taxon>
        <taxon>Sordariomycetidae</taxon>
        <taxon>Sordariales</taxon>
        <taxon>Chaetomiaceae</taxon>
        <taxon>Parathielavia</taxon>
    </lineage>
</organism>
<evidence type="ECO:0000313" key="1">
    <source>
        <dbReference type="EMBL" id="KAK4121225.1"/>
    </source>
</evidence>